<dbReference type="RefSeq" id="WP_130857186.1">
    <property type="nucleotide sequence ID" value="NZ_JBHLWO010000007.1"/>
</dbReference>
<evidence type="ECO:0000259" key="9">
    <source>
        <dbReference type="Pfam" id="PF07715"/>
    </source>
</evidence>
<proteinExistence type="predicted"/>
<comment type="subcellular location">
    <subcellularLocation>
        <location evidence="1">Cell outer membrane</location>
        <topology evidence="1">Multi-pass membrane protein</topology>
    </subcellularLocation>
</comment>
<dbReference type="InterPro" id="IPR012910">
    <property type="entry name" value="Plug_dom"/>
</dbReference>
<evidence type="ECO:0000259" key="10">
    <source>
        <dbReference type="Pfam" id="PF14905"/>
    </source>
</evidence>
<evidence type="ECO:0000256" key="5">
    <source>
        <dbReference type="ARBA" id="ARBA00022729"/>
    </source>
</evidence>
<dbReference type="PANTHER" id="PTHR30069:SF29">
    <property type="entry name" value="HEMOGLOBIN AND HEMOGLOBIN-HAPTOGLOBIN-BINDING PROTEIN 1-RELATED"/>
    <property type="match status" value="1"/>
</dbReference>
<evidence type="ECO:0000256" key="2">
    <source>
        <dbReference type="ARBA" id="ARBA00022448"/>
    </source>
</evidence>
<dbReference type="InterPro" id="IPR036942">
    <property type="entry name" value="Beta-barrel_TonB_sf"/>
</dbReference>
<comment type="caution">
    <text evidence="11">The sequence shown here is derived from an EMBL/GenBank/DDBJ whole genome shotgun (WGS) entry which is preliminary data.</text>
</comment>
<dbReference type="PANTHER" id="PTHR30069">
    <property type="entry name" value="TONB-DEPENDENT OUTER MEMBRANE RECEPTOR"/>
    <property type="match status" value="1"/>
</dbReference>
<dbReference type="Pfam" id="PF07715">
    <property type="entry name" value="Plug"/>
    <property type="match status" value="1"/>
</dbReference>
<keyword evidence="2" id="KW-0813">Transport</keyword>
<feature type="signal peptide" evidence="8">
    <location>
        <begin position="1"/>
        <end position="20"/>
    </location>
</feature>
<keyword evidence="12" id="KW-1185">Reference proteome</keyword>
<evidence type="ECO:0000256" key="3">
    <source>
        <dbReference type="ARBA" id="ARBA00022452"/>
    </source>
</evidence>
<feature type="chain" id="PRO_5047263096" evidence="8">
    <location>
        <begin position="21"/>
        <end position="815"/>
    </location>
</feature>
<reference evidence="11 12" key="1">
    <citation type="submission" date="2024-09" db="EMBL/GenBank/DDBJ databases">
        <authorList>
            <person name="Sun Q."/>
            <person name="Mori K."/>
        </authorList>
    </citation>
    <scope>NUCLEOTIDE SEQUENCE [LARGE SCALE GENOMIC DNA]</scope>
    <source>
        <strain evidence="11 12">CCM 7765</strain>
    </source>
</reference>
<keyword evidence="7" id="KW-0998">Cell outer membrane</keyword>
<evidence type="ECO:0000256" key="7">
    <source>
        <dbReference type="ARBA" id="ARBA00023237"/>
    </source>
</evidence>
<evidence type="ECO:0000256" key="4">
    <source>
        <dbReference type="ARBA" id="ARBA00022692"/>
    </source>
</evidence>
<dbReference type="InterPro" id="IPR037066">
    <property type="entry name" value="Plug_dom_sf"/>
</dbReference>
<dbReference type="InterPro" id="IPR041700">
    <property type="entry name" value="OMP_b-brl_3"/>
</dbReference>
<sequence>MKNLYVLSFLLFFLSSSALAQEAQVSGQVYDSLSHSPISYASVSIHQNNHDSAFVDGVMTNESGAFSLAKLKAGQYLLKIRFLGYETQVIKLTPLHAGEHLAIKAIELKPSATFLNEVVVSAQPNLNYHKIDKQVYKANQFETAKGGTAIDIIKNMPSIAINGQGEITLRGSSGFLVLINGKAVQTDVQTILSQLPANVVENIELITAPSAKYDPDGKGGIINITTKTGVDNGSFLAINLQTGFPSFNDYNNKESQKRYGTDISFNYKNNRWDLTASANYLRNDNAGFREGDVYTIINQIKTTFPSNGERSFDKYNYGGRFNIEFKADEKNTFSIGFFAGHKFQDRVADIYYNNTKIDLENQQVIGRTSYFNANLQTKQGNFVLGNFGYTHQFNDRSNLSLSLLYEYADLYGSTDNKNIEGNTTVQHTLNTYKNPLKGLRAKLDYSVKIGEGSWESGYQFREDKQNGDFIYSTKQGDTFVVDPEFSGLIDARNSIHSLYSQYAGKHKKFEYTGGLRYEHANRNVNLRGEEAPHVLTLDNLFPSANILYTLSSGWQTKAGVSRRVQRTNNFELNPIPEREHSETLEQGDADLLPEFIYLAELGLIKTFKKGSFFSTLYYQDIKNPIQRVNSVYTDTILNRIYTNAGKAYSYGLETGINTQITKQWQIYLGANLYKYHIKGTLFDEQIDVANSDWVYAINFNTDYKINSTLNVQGNLNYLSARPTAQGRDSRFISPNLALKKTFMNGRFSAQLQWQNIDLGFIQANEQRITTFGSDFYTTTNYIYEKDILLLNLSFQLNKLKNKLKLPESEFGNKEF</sequence>
<dbReference type="Pfam" id="PF13715">
    <property type="entry name" value="CarbopepD_reg_2"/>
    <property type="match status" value="1"/>
</dbReference>
<accession>A0ABV6HSH6</accession>
<evidence type="ECO:0000313" key="11">
    <source>
        <dbReference type="EMBL" id="MFC0321831.1"/>
    </source>
</evidence>
<dbReference type="SUPFAM" id="SSF56935">
    <property type="entry name" value="Porins"/>
    <property type="match status" value="1"/>
</dbReference>
<dbReference type="SUPFAM" id="SSF49464">
    <property type="entry name" value="Carboxypeptidase regulatory domain-like"/>
    <property type="match status" value="1"/>
</dbReference>
<dbReference type="InterPro" id="IPR008969">
    <property type="entry name" value="CarboxyPept-like_regulatory"/>
</dbReference>
<dbReference type="Gene3D" id="2.60.40.1120">
    <property type="entry name" value="Carboxypeptidase-like, regulatory domain"/>
    <property type="match status" value="1"/>
</dbReference>
<dbReference type="Pfam" id="PF14905">
    <property type="entry name" value="OMP_b-brl_3"/>
    <property type="match status" value="1"/>
</dbReference>
<keyword evidence="3" id="KW-1134">Transmembrane beta strand</keyword>
<dbReference type="EMBL" id="JBHLWO010000007">
    <property type="protein sequence ID" value="MFC0321831.1"/>
    <property type="molecule type" value="Genomic_DNA"/>
</dbReference>
<keyword evidence="11" id="KW-0675">Receptor</keyword>
<protein>
    <submittedName>
        <fullName evidence="11">TonB-dependent receptor domain-containing protein</fullName>
    </submittedName>
</protein>
<evidence type="ECO:0000256" key="1">
    <source>
        <dbReference type="ARBA" id="ARBA00004571"/>
    </source>
</evidence>
<keyword evidence="4" id="KW-0812">Transmembrane</keyword>
<gene>
    <name evidence="11" type="ORF">ACFFI0_26190</name>
</gene>
<evidence type="ECO:0000313" key="12">
    <source>
        <dbReference type="Proteomes" id="UP001589774"/>
    </source>
</evidence>
<keyword evidence="5 8" id="KW-0732">Signal</keyword>
<evidence type="ECO:0000256" key="8">
    <source>
        <dbReference type="SAM" id="SignalP"/>
    </source>
</evidence>
<organism evidence="11 12">
    <name type="scientific">Olivibacter oleidegradans</name>
    <dbReference type="NCBI Taxonomy" id="760123"/>
    <lineage>
        <taxon>Bacteria</taxon>
        <taxon>Pseudomonadati</taxon>
        <taxon>Bacteroidota</taxon>
        <taxon>Sphingobacteriia</taxon>
        <taxon>Sphingobacteriales</taxon>
        <taxon>Sphingobacteriaceae</taxon>
        <taxon>Olivibacter</taxon>
    </lineage>
</organism>
<keyword evidence="6" id="KW-0472">Membrane</keyword>
<feature type="domain" description="Outer membrane protein beta-barrel" evidence="10">
    <location>
        <begin position="391"/>
        <end position="794"/>
    </location>
</feature>
<feature type="domain" description="TonB-dependent receptor plug" evidence="9">
    <location>
        <begin position="134"/>
        <end position="221"/>
    </location>
</feature>
<evidence type="ECO:0000256" key="6">
    <source>
        <dbReference type="ARBA" id="ARBA00023136"/>
    </source>
</evidence>
<dbReference type="Gene3D" id="2.170.130.10">
    <property type="entry name" value="TonB-dependent receptor, plug domain"/>
    <property type="match status" value="1"/>
</dbReference>
<name>A0ABV6HSH6_9SPHI</name>
<dbReference type="InterPro" id="IPR039426">
    <property type="entry name" value="TonB-dep_rcpt-like"/>
</dbReference>
<dbReference type="Gene3D" id="2.40.170.20">
    <property type="entry name" value="TonB-dependent receptor, beta-barrel domain"/>
    <property type="match status" value="1"/>
</dbReference>
<dbReference type="Proteomes" id="UP001589774">
    <property type="component" value="Unassembled WGS sequence"/>
</dbReference>